<dbReference type="NCBIfam" id="TIGR01484">
    <property type="entry name" value="HAD-SF-IIB"/>
    <property type="match status" value="1"/>
</dbReference>
<dbReference type="AlphaFoldDB" id="A0AB34J3I5"/>
<name>A0AB34J3I5_PRYPA</name>
<comment type="caution">
    <text evidence="5">The sequence shown here is derived from an EMBL/GenBank/DDBJ whole genome shotgun (WGS) entry which is preliminary data.</text>
</comment>
<feature type="compositionally biased region" description="Polar residues" evidence="3">
    <location>
        <begin position="965"/>
        <end position="975"/>
    </location>
</feature>
<evidence type="ECO:0000313" key="5">
    <source>
        <dbReference type="EMBL" id="KAL1511892.1"/>
    </source>
</evidence>
<gene>
    <name evidence="5" type="ORF">AB1Y20_005174</name>
</gene>
<dbReference type="PANTHER" id="PTHR10788">
    <property type="entry name" value="TREHALOSE-6-PHOSPHATE SYNTHASE"/>
    <property type="match status" value="1"/>
</dbReference>
<dbReference type="InterPro" id="IPR013783">
    <property type="entry name" value="Ig-like_fold"/>
</dbReference>
<dbReference type="InterPro" id="IPR002044">
    <property type="entry name" value="CBM20"/>
</dbReference>
<organism evidence="5 6">
    <name type="scientific">Prymnesium parvum</name>
    <name type="common">Toxic golden alga</name>
    <dbReference type="NCBI Taxonomy" id="97485"/>
    <lineage>
        <taxon>Eukaryota</taxon>
        <taxon>Haptista</taxon>
        <taxon>Haptophyta</taxon>
        <taxon>Prymnesiophyceae</taxon>
        <taxon>Prymnesiales</taxon>
        <taxon>Prymnesiaceae</taxon>
        <taxon>Prymnesium</taxon>
    </lineage>
</organism>
<dbReference type="InterPro" id="IPR036412">
    <property type="entry name" value="HAD-like_sf"/>
</dbReference>
<dbReference type="EMBL" id="JBGBPQ010000013">
    <property type="protein sequence ID" value="KAL1511892.1"/>
    <property type="molecule type" value="Genomic_DNA"/>
</dbReference>
<dbReference type="SUPFAM" id="SSF56784">
    <property type="entry name" value="HAD-like"/>
    <property type="match status" value="1"/>
</dbReference>
<protein>
    <recommendedName>
        <fullName evidence="4">CBM20 domain-containing protein</fullName>
    </recommendedName>
</protein>
<dbReference type="SMART" id="SM01065">
    <property type="entry name" value="CBM_2"/>
    <property type="match status" value="1"/>
</dbReference>
<dbReference type="Gene3D" id="3.40.50.1000">
    <property type="entry name" value="HAD superfamily/HAD-like"/>
    <property type="match status" value="1"/>
</dbReference>
<dbReference type="GO" id="GO:2001070">
    <property type="term" value="F:starch binding"/>
    <property type="evidence" value="ECO:0007669"/>
    <property type="project" value="InterPro"/>
</dbReference>
<dbReference type="NCBIfam" id="TIGR00685">
    <property type="entry name" value="T6PP"/>
    <property type="match status" value="1"/>
</dbReference>
<dbReference type="InterPro" id="IPR006379">
    <property type="entry name" value="HAD-SF_hydro_IIB"/>
</dbReference>
<evidence type="ECO:0000256" key="2">
    <source>
        <dbReference type="ARBA" id="ARBA00006330"/>
    </source>
</evidence>
<dbReference type="Pfam" id="PF00686">
    <property type="entry name" value="CBM_20"/>
    <property type="match status" value="1"/>
</dbReference>
<evidence type="ECO:0000313" key="6">
    <source>
        <dbReference type="Proteomes" id="UP001515480"/>
    </source>
</evidence>
<keyword evidence="6" id="KW-1185">Reference proteome</keyword>
<dbReference type="Gene3D" id="3.30.70.1020">
    <property type="entry name" value="Trehalose-6-phosphate phosphatase related protein, domain 2"/>
    <property type="match status" value="1"/>
</dbReference>
<dbReference type="CDD" id="cd03788">
    <property type="entry name" value="GT20_TPS"/>
    <property type="match status" value="1"/>
</dbReference>
<feature type="domain" description="CBM20" evidence="4">
    <location>
        <begin position="1"/>
        <end position="108"/>
    </location>
</feature>
<accession>A0AB34J3I5</accession>
<dbReference type="PROSITE" id="PS51166">
    <property type="entry name" value="CBM20"/>
    <property type="match status" value="1"/>
</dbReference>
<comment type="similarity">
    <text evidence="1">In the N-terminal section; belongs to the glycosyltransferase 20 family.</text>
</comment>
<dbReference type="PANTHER" id="PTHR10788:SF94">
    <property type="entry name" value="ALPHA,ALPHA-TREHALOSE-PHOSPHATE SYNTHASE [UDP-FORMING] 5"/>
    <property type="match status" value="1"/>
</dbReference>
<comment type="similarity">
    <text evidence="2">In the C-terminal section; belongs to the trehalose phosphatase family.</text>
</comment>
<dbReference type="Gene3D" id="2.60.40.10">
    <property type="entry name" value="Immunoglobulins"/>
    <property type="match status" value="1"/>
</dbReference>
<dbReference type="SUPFAM" id="SSF53756">
    <property type="entry name" value="UDP-Glycosyltransferase/glycogen phosphorylase"/>
    <property type="match status" value="1"/>
</dbReference>
<dbReference type="CDD" id="cd05467">
    <property type="entry name" value="CBM20"/>
    <property type="match status" value="1"/>
</dbReference>
<evidence type="ECO:0000256" key="1">
    <source>
        <dbReference type="ARBA" id="ARBA00005409"/>
    </source>
</evidence>
<dbReference type="Pfam" id="PF02358">
    <property type="entry name" value="Trehalose_PPase"/>
    <property type="match status" value="1"/>
</dbReference>
<dbReference type="InterPro" id="IPR003337">
    <property type="entry name" value="Trehalose_PPase"/>
</dbReference>
<dbReference type="Pfam" id="PF00982">
    <property type="entry name" value="Glyco_transf_20"/>
    <property type="match status" value="1"/>
</dbReference>
<dbReference type="GO" id="GO:0005829">
    <property type="term" value="C:cytosol"/>
    <property type="evidence" value="ECO:0007669"/>
    <property type="project" value="TreeGrafter"/>
</dbReference>
<dbReference type="InterPro" id="IPR001830">
    <property type="entry name" value="Glyco_trans_20"/>
</dbReference>
<dbReference type="GO" id="GO:0004805">
    <property type="term" value="F:trehalose-phosphatase activity"/>
    <property type="evidence" value="ECO:0007669"/>
    <property type="project" value="TreeGrafter"/>
</dbReference>
<dbReference type="GO" id="GO:0005992">
    <property type="term" value="P:trehalose biosynthetic process"/>
    <property type="evidence" value="ECO:0007669"/>
    <property type="project" value="InterPro"/>
</dbReference>
<dbReference type="SUPFAM" id="SSF49452">
    <property type="entry name" value="Starch-binding domain-like"/>
    <property type="match status" value="1"/>
</dbReference>
<reference evidence="5 6" key="1">
    <citation type="journal article" date="2024" name="Science">
        <title>Giant polyketide synthase enzymes in the biosynthesis of giant marine polyether toxins.</title>
        <authorList>
            <person name="Fallon T.R."/>
            <person name="Shende V.V."/>
            <person name="Wierzbicki I.H."/>
            <person name="Pendleton A.L."/>
            <person name="Watervoot N.F."/>
            <person name="Auber R.P."/>
            <person name="Gonzalez D.J."/>
            <person name="Wisecaver J.H."/>
            <person name="Moore B.S."/>
        </authorList>
    </citation>
    <scope>NUCLEOTIDE SEQUENCE [LARGE SCALE GENOMIC DNA]</scope>
    <source>
        <strain evidence="5 6">12B1</strain>
    </source>
</reference>
<evidence type="ECO:0000259" key="4">
    <source>
        <dbReference type="PROSITE" id="PS51166"/>
    </source>
</evidence>
<dbReference type="InterPro" id="IPR023214">
    <property type="entry name" value="HAD_sf"/>
</dbReference>
<proteinExistence type="inferred from homology"/>
<dbReference type="InterPro" id="IPR013784">
    <property type="entry name" value="Carb-bd-like_fold"/>
</dbReference>
<dbReference type="Proteomes" id="UP001515480">
    <property type="component" value="Unassembled WGS sequence"/>
</dbReference>
<evidence type="ECO:0000256" key="3">
    <source>
        <dbReference type="SAM" id="MobiDB-lite"/>
    </source>
</evidence>
<sequence length="975" mass="108829">MADCSFVLVRFECSFAAAAPSTIIHLVGDHPALGCWNPAQSIALQRRGDLWVTESPVSLPYGSFEYKYILLANGQVERWEMFEGNRWLAAFGETLTMCDRFDHNASQPSGTELVHVSSSTVSLSQTGDACSAPSALLEGPAVLVVSYILPLLISRDGDNWRISWNEDAITAKKQSPYLEPKRVTWIGCPGIAVSEVDQPSLVAALAPFHCVPMFLEPELEDLFYKGFCRSFLWPNLHNVIKARCFEQKMWRAYCSVNRKFADKVIEVYDSGDLVWVHDYHLLLLPSYILRKLRAARVGLFLHTPFPSSEIFRTISVRDELLRGMLNADLIGFHIFEYARHFLTSCKRMLGLDFEFQEGGFLGVRDHKRNVMVQISHVGVQPAILAAAQADSSGSPLALAQSLLAARDSGRKLMVGIDEMDRLKGVMLKMIAFEQLLLQNEQLATSVTLVQVGVRAKNFTPVVQQHYDDLRAEVVETVQRINARFPGSVIFDELPTISLRERMQLWELADVAVFTPIREGVNTFPLEAVYARREGEAGLLILSEFAACSRVLNGALRVNPWDTTELMKAMIRAVYEMDPKERLLRRERNLQFVLNNTALVWAERFFVDLQSIRNEVEDDEETMIGFGLATFRRAGWASTFRSLDTTEVLAAYRRARRRAIFLDWGGTIVPLDMGVSSSLIDYINSELAPATLHCLEELAQDPRNLLMVLSGQERSRMDPVFSEIPAASLAAEHGFFFKLGSFPGVRRAVGASWEMLVKDFDLTWKEVVMAIFEAYTARTNGACVQHKGSTLVWRFDEVDPEFGLMQAKELQDHLKGVLGNYPVQVVLGKGYLEVRPIGIDKGVMLDHIISLLHSNSGGVDFVLCIGDDSADECMFSALEARYGSATGSTGPNRPAVFTAVVGQKPSAARFFLNDSDEVLELCQSLRLHSTRANRNRSMGDLQRAERAWSASGNPPAHTSLPEDRVSSTAKSSVGSR</sequence>
<feature type="region of interest" description="Disordered" evidence="3">
    <location>
        <begin position="932"/>
        <end position="975"/>
    </location>
</feature>
<dbReference type="Gene3D" id="3.40.50.2000">
    <property type="entry name" value="Glycogen Phosphorylase B"/>
    <property type="match status" value="2"/>
</dbReference>
<dbReference type="FunFam" id="3.40.50.1000:FF:000052">
    <property type="entry name" value="Alpha,alpha-trehalose-phosphate synthase [UDP-forming] 6"/>
    <property type="match status" value="1"/>
</dbReference>